<keyword evidence="7" id="KW-0694">RNA-binding</keyword>
<dbReference type="Pfam" id="PF03054">
    <property type="entry name" value="tRNA_Me_trans"/>
    <property type="match status" value="1"/>
</dbReference>
<dbReference type="GO" id="GO:0005524">
    <property type="term" value="F:ATP binding"/>
    <property type="evidence" value="ECO:0007669"/>
    <property type="project" value="UniProtKB-KW"/>
</dbReference>
<dbReference type="STRING" id="580340.Tlie_1074"/>
<evidence type="ECO:0000256" key="9">
    <source>
        <dbReference type="ARBA" id="ARBA00051542"/>
    </source>
</evidence>
<evidence type="ECO:0000256" key="5">
    <source>
        <dbReference type="ARBA" id="ARBA00022741"/>
    </source>
</evidence>
<evidence type="ECO:0000256" key="1">
    <source>
        <dbReference type="ARBA" id="ARBA00011949"/>
    </source>
</evidence>
<protein>
    <recommendedName>
        <fullName evidence="1">tRNA-uridine 2-sulfurtransferase</fullName>
        <ecNumber evidence="1">2.8.1.13</ecNumber>
    </recommendedName>
</protein>
<evidence type="ECO:0000256" key="7">
    <source>
        <dbReference type="ARBA" id="ARBA00022884"/>
    </source>
</evidence>
<name>G7VAA7_THELD</name>
<dbReference type="EC" id="2.8.1.13" evidence="1"/>
<dbReference type="InterPro" id="IPR046884">
    <property type="entry name" value="MnmA-like_central"/>
</dbReference>
<dbReference type="PANTHER" id="PTHR11933:SF5">
    <property type="entry name" value="MITOCHONDRIAL TRNA-SPECIFIC 2-THIOURIDYLASE 1"/>
    <property type="match status" value="1"/>
</dbReference>
<keyword evidence="3 12" id="KW-0808">Transferase</keyword>
<dbReference type="Gene3D" id="3.40.50.620">
    <property type="entry name" value="HUPs"/>
    <property type="match status" value="1"/>
</dbReference>
<feature type="domain" description="tRNA-specific 2-thiouridylase MnmA-like central" evidence="11">
    <location>
        <begin position="200"/>
        <end position="262"/>
    </location>
</feature>
<evidence type="ECO:0000256" key="8">
    <source>
        <dbReference type="ARBA" id="ARBA00023157"/>
    </source>
</evidence>
<evidence type="ECO:0000256" key="4">
    <source>
        <dbReference type="ARBA" id="ARBA00022694"/>
    </source>
</evidence>
<dbReference type="PANTHER" id="PTHR11933">
    <property type="entry name" value="TRNA 5-METHYLAMINOMETHYL-2-THIOURIDYLATE -METHYLTRANSFERASE"/>
    <property type="match status" value="1"/>
</dbReference>
<sequence length="351" mass="38821">MKERVLVGFSGGIDSTMACFRLSEKGYEVIPVTLFFEGFHPENNIEKASEVAKALGLGDKHIVHQCGELFRREVIADFLGSYEFGLTPNPCVVCNEKVKFKILMEIADTKGCSKVATGHYARIFATNRGLRLCRGVDPAKDQSYMLYRLPKTFYSRLLFPHGNSTKREVQKEGIMLFPEIAKGMKESEDLCFLGKGELYNFLEGNLKNISRGPILSIEGEILGYHRGIHKYTIGQRQGLGLAGGPWYVVDKLQGENAIVVGRKEDLSIEIIHCTNAVLHEKITDGTMLAFKHRYKARPALGIISRTGEDSFLVKALKPVYGVAPGQSLVLYSASRVVGGGIIEKSVGRNGE</sequence>
<organism evidence="12 13">
    <name type="scientific">Thermovirga lienii (strain ATCC BAA-1197 / DSM 17291 / Cas60314)</name>
    <dbReference type="NCBI Taxonomy" id="580340"/>
    <lineage>
        <taxon>Bacteria</taxon>
        <taxon>Thermotogati</taxon>
        <taxon>Synergistota</taxon>
        <taxon>Synergistia</taxon>
        <taxon>Synergistales</taxon>
        <taxon>Thermovirgaceae</taxon>
        <taxon>Thermovirga</taxon>
    </lineage>
</organism>
<dbReference type="HOGENOM" id="CLU_035188_0_0_0"/>
<keyword evidence="8" id="KW-1015">Disulfide bond</keyword>
<dbReference type="eggNOG" id="COG0482">
    <property type="taxonomic scope" value="Bacteria"/>
</dbReference>
<dbReference type="SUPFAM" id="SSF52402">
    <property type="entry name" value="Adenine nucleotide alpha hydrolases-like"/>
    <property type="match status" value="1"/>
</dbReference>
<keyword evidence="13" id="KW-1185">Reference proteome</keyword>
<dbReference type="Pfam" id="PF20258">
    <property type="entry name" value="tRNA_Me_trans_C"/>
    <property type="match status" value="1"/>
</dbReference>
<evidence type="ECO:0000259" key="10">
    <source>
        <dbReference type="Pfam" id="PF20258"/>
    </source>
</evidence>
<dbReference type="AlphaFoldDB" id="G7VAA7"/>
<dbReference type="FunFam" id="2.30.30.280:FF:000001">
    <property type="entry name" value="tRNA-specific 2-thiouridylase MnmA"/>
    <property type="match status" value="1"/>
</dbReference>
<keyword evidence="2" id="KW-0820">tRNA-binding</keyword>
<dbReference type="InterPro" id="IPR014729">
    <property type="entry name" value="Rossmann-like_a/b/a_fold"/>
</dbReference>
<reference evidence="13" key="1">
    <citation type="submission" date="2011-10" db="EMBL/GenBank/DDBJ databases">
        <title>The complete genome of chromosome of Thermovirga lienii DSM 17291.</title>
        <authorList>
            <consortium name="US DOE Joint Genome Institute (JGI-PGF)"/>
            <person name="Lucas S."/>
            <person name="Copeland A."/>
            <person name="Lapidus A."/>
            <person name="Glavina del Rio T."/>
            <person name="Dalin E."/>
            <person name="Tice H."/>
            <person name="Bruce D."/>
            <person name="Goodwin L."/>
            <person name="Pitluck S."/>
            <person name="Peters L."/>
            <person name="Mikhailova N."/>
            <person name="Saunders E."/>
            <person name="Kyrpides N."/>
            <person name="Mavromatis K."/>
            <person name="Ivanova N."/>
            <person name="Last F.I."/>
            <person name="Brettin T."/>
            <person name="Detter J.C."/>
            <person name="Han C."/>
            <person name="Larimer F."/>
            <person name="Land M."/>
            <person name="Hauser L."/>
            <person name="Markowitz V."/>
            <person name="Cheng J.-F."/>
            <person name="Hugenholtz P."/>
            <person name="Woyke T."/>
            <person name="Wu D."/>
            <person name="Spring S."/>
            <person name="Schroeder M."/>
            <person name="Brambilla E.-M."/>
            <person name="Klenk H.-P."/>
            <person name="Eisen J.A."/>
        </authorList>
    </citation>
    <scope>NUCLEOTIDE SEQUENCE [LARGE SCALE GENOMIC DNA]</scope>
    <source>
        <strain evidence="13">ATCC BAA-1197 / DSM 17291 / Cas60314</strain>
    </source>
</reference>
<dbReference type="GO" id="GO:0002143">
    <property type="term" value="P:tRNA wobble position uridine thiolation"/>
    <property type="evidence" value="ECO:0007669"/>
    <property type="project" value="TreeGrafter"/>
</dbReference>
<dbReference type="InterPro" id="IPR004506">
    <property type="entry name" value="MnmA-like"/>
</dbReference>
<dbReference type="NCBIfam" id="TIGR00420">
    <property type="entry name" value="trmU"/>
    <property type="match status" value="1"/>
</dbReference>
<comment type="catalytic activity">
    <reaction evidence="9">
        <text>S-sulfanyl-L-cysteinyl-[protein] + uridine(34) in tRNA + AH2 + ATP = 2-thiouridine(34) in tRNA + L-cysteinyl-[protein] + A + AMP + diphosphate + H(+)</text>
        <dbReference type="Rhea" id="RHEA:47032"/>
        <dbReference type="Rhea" id="RHEA-COMP:10131"/>
        <dbReference type="Rhea" id="RHEA-COMP:11726"/>
        <dbReference type="Rhea" id="RHEA-COMP:11727"/>
        <dbReference type="Rhea" id="RHEA-COMP:11728"/>
        <dbReference type="ChEBI" id="CHEBI:13193"/>
        <dbReference type="ChEBI" id="CHEBI:15378"/>
        <dbReference type="ChEBI" id="CHEBI:17499"/>
        <dbReference type="ChEBI" id="CHEBI:29950"/>
        <dbReference type="ChEBI" id="CHEBI:30616"/>
        <dbReference type="ChEBI" id="CHEBI:33019"/>
        <dbReference type="ChEBI" id="CHEBI:61963"/>
        <dbReference type="ChEBI" id="CHEBI:65315"/>
        <dbReference type="ChEBI" id="CHEBI:87170"/>
        <dbReference type="ChEBI" id="CHEBI:456215"/>
        <dbReference type="EC" id="2.8.1.13"/>
    </reaction>
</comment>
<evidence type="ECO:0000256" key="3">
    <source>
        <dbReference type="ARBA" id="ARBA00022679"/>
    </source>
</evidence>
<dbReference type="OrthoDB" id="9800696at2"/>
<keyword evidence="5" id="KW-0547">Nucleotide-binding</keyword>
<accession>G7VAA7</accession>
<evidence type="ECO:0000313" key="12">
    <source>
        <dbReference type="EMBL" id="AER66807.1"/>
    </source>
</evidence>
<keyword evidence="4" id="KW-0819">tRNA processing</keyword>
<dbReference type="Gene3D" id="2.40.30.10">
    <property type="entry name" value="Translation factors"/>
    <property type="match status" value="1"/>
</dbReference>
<dbReference type="KEGG" id="tli:Tlie_1074"/>
<dbReference type="Proteomes" id="UP000005868">
    <property type="component" value="Chromosome"/>
</dbReference>
<dbReference type="InterPro" id="IPR046885">
    <property type="entry name" value="MnmA-like_C"/>
</dbReference>
<dbReference type="CDD" id="cd01998">
    <property type="entry name" value="MnmA_TRMU-like"/>
    <property type="match status" value="1"/>
</dbReference>
<feature type="domain" description="tRNA-specific 2-thiouridylase MnmA-like C-terminal" evidence="10">
    <location>
        <begin position="284"/>
        <end position="342"/>
    </location>
</feature>
<evidence type="ECO:0000256" key="6">
    <source>
        <dbReference type="ARBA" id="ARBA00022840"/>
    </source>
</evidence>
<evidence type="ECO:0000256" key="2">
    <source>
        <dbReference type="ARBA" id="ARBA00022555"/>
    </source>
</evidence>
<dbReference type="InterPro" id="IPR023382">
    <property type="entry name" value="MnmA-like_central_sf"/>
</dbReference>
<dbReference type="GO" id="GO:0000049">
    <property type="term" value="F:tRNA binding"/>
    <property type="evidence" value="ECO:0007669"/>
    <property type="project" value="UniProtKB-KW"/>
</dbReference>
<dbReference type="GO" id="GO:0103016">
    <property type="term" value="F:tRNA-uridine 2-sulfurtransferase activity"/>
    <property type="evidence" value="ECO:0007669"/>
    <property type="project" value="UniProtKB-EC"/>
</dbReference>
<reference evidence="12 13" key="2">
    <citation type="journal article" date="2012" name="Stand. Genomic Sci.">
        <title>Genome sequence of the moderately thermophilic, amino-acid-degrading and sulfur-reducing bacterium Thermovirga lienii type strain (Cas60314(T)).</title>
        <authorList>
            <person name="Goker M."/>
            <person name="Saunders E."/>
            <person name="Lapidus A."/>
            <person name="Nolan M."/>
            <person name="Lucas S."/>
            <person name="Hammon N."/>
            <person name="Deshpande S."/>
            <person name="Cheng J.F."/>
            <person name="Han C."/>
            <person name="Tapia R."/>
            <person name="Goodwin L.A."/>
            <person name="Pitluck S."/>
            <person name="Liolios K."/>
            <person name="Mavromatis K."/>
            <person name="Pagani I."/>
            <person name="Ivanova N."/>
            <person name="Mikhailova N."/>
            <person name="Pati A."/>
            <person name="Chen A."/>
            <person name="Palaniappan K."/>
            <person name="Land M."/>
            <person name="Chang Y.J."/>
            <person name="Jeffries C.D."/>
            <person name="Brambilla E.M."/>
            <person name="Rohde M."/>
            <person name="Spring S."/>
            <person name="Detter J.C."/>
            <person name="Woyke T."/>
            <person name="Bristow J."/>
            <person name="Eisen J.A."/>
            <person name="Markowitz V."/>
            <person name="Hugenholtz P."/>
            <person name="Kyrpides N.C."/>
            <person name="Klenk H.P."/>
        </authorList>
    </citation>
    <scope>NUCLEOTIDE SEQUENCE [LARGE SCALE GENOMIC DNA]</scope>
    <source>
        <strain evidence="13">ATCC BAA-1197 / DSM 17291 / Cas60314</strain>
    </source>
</reference>
<evidence type="ECO:0000259" key="11">
    <source>
        <dbReference type="Pfam" id="PF20259"/>
    </source>
</evidence>
<evidence type="ECO:0000313" key="13">
    <source>
        <dbReference type="Proteomes" id="UP000005868"/>
    </source>
</evidence>
<dbReference type="NCBIfam" id="NF001138">
    <property type="entry name" value="PRK00143.1"/>
    <property type="match status" value="1"/>
</dbReference>
<dbReference type="Pfam" id="PF20259">
    <property type="entry name" value="tRNA_Me_trans_M"/>
    <property type="match status" value="1"/>
</dbReference>
<keyword evidence="6" id="KW-0067">ATP-binding</keyword>
<proteinExistence type="predicted"/>
<gene>
    <name evidence="12" type="ordered locus">Tlie_1074</name>
</gene>
<dbReference type="EMBL" id="CP003096">
    <property type="protein sequence ID" value="AER66807.1"/>
    <property type="molecule type" value="Genomic_DNA"/>
</dbReference>
<dbReference type="Gene3D" id="2.30.30.280">
    <property type="entry name" value="Adenine nucleotide alpha hydrolases-like domains"/>
    <property type="match status" value="1"/>
</dbReference>